<dbReference type="Pfam" id="PF01171">
    <property type="entry name" value="ATP_bind_3"/>
    <property type="match status" value="1"/>
</dbReference>
<dbReference type="Pfam" id="PF09179">
    <property type="entry name" value="TilS"/>
    <property type="match status" value="1"/>
</dbReference>
<keyword evidence="5" id="KW-0547">Nucleotide-binding</keyword>
<dbReference type="PANTHER" id="PTHR43033:SF1">
    <property type="entry name" value="TRNA(ILE)-LYSIDINE SYNTHASE-RELATED"/>
    <property type="match status" value="1"/>
</dbReference>
<comment type="similarity">
    <text evidence="8">Belongs to the tRNA(Ile)-lysidine synthase family.</text>
</comment>
<dbReference type="InterPro" id="IPR012796">
    <property type="entry name" value="Lysidine-tRNA-synth_C"/>
</dbReference>
<evidence type="ECO:0000313" key="11">
    <source>
        <dbReference type="Proteomes" id="UP000287908"/>
    </source>
</evidence>
<dbReference type="EMBL" id="PIQF01000001">
    <property type="protein sequence ID" value="RUO77912.1"/>
    <property type="molecule type" value="Genomic_DNA"/>
</dbReference>
<evidence type="ECO:0000256" key="4">
    <source>
        <dbReference type="ARBA" id="ARBA00022694"/>
    </source>
</evidence>
<dbReference type="InterPro" id="IPR015262">
    <property type="entry name" value="tRNA_Ile_lys_synt_subst-bd"/>
</dbReference>
<feature type="domain" description="Lysidine-tRNA(Ile) synthetase C-terminal" evidence="9">
    <location>
        <begin position="368"/>
        <end position="433"/>
    </location>
</feature>
<comment type="caution">
    <text evidence="8">Lacks conserved residue(s) required for the propagation of feature annotation.</text>
</comment>
<evidence type="ECO:0000259" key="9">
    <source>
        <dbReference type="SMART" id="SM00977"/>
    </source>
</evidence>
<evidence type="ECO:0000256" key="3">
    <source>
        <dbReference type="ARBA" id="ARBA00022598"/>
    </source>
</evidence>
<comment type="function">
    <text evidence="8">Ligates lysine onto the cytidine present at position 34 of the AUA codon-specific tRNA(Ile) that contains the anticodon CAU, in an ATP-dependent manner. Cytidine is converted to lysidine, thus changing the amino acid specificity of the tRNA from methionine to isoleucine.</text>
</comment>
<dbReference type="EC" id="6.3.4.19" evidence="8"/>
<dbReference type="PANTHER" id="PTHR43033">
    <property type="entry name" value="TRNA(ILE)-LYSIDINE SYNTHASE-RELATED"/>
    <property type="match status" value="1"/>
</dbReference>
<dbReference type="AlphaFoldDB" id="A0A432ZL10"/>
<dbReference type="InterPro" id="IPR014729">
    <property type="entry name" value="Rossmann-like_a/b/a_fold"/>
</dbReference>
<evidence type="ECO:0000313" key="10">
    <source>
        <dbReference type="EMBL" id="RUO77912.1"/>
    </source>
</evidence>
<evidence type="ECO:0000256" key="1">
    <source>
        <dbReference type="ARBA" id="ARBA00004496"/>
    </source>
</evidence>
<name>A0A432ZL10_9GAMM</name>
<dbReference type="NCBIfam" id="TIGR02433">
    <property type="entry name" value="lysidine_TilS_C"/>
    <property type="match status" value="1"/>
</dbReference>
<dbReference type="SMART" id="SM00977">
    <property type="entry name" value="TilS_C"/>
    <property type="match status" value="1"/>
</dbReference>
<dbReference type="NCBIfam" id="TIGR02432">
    <property type="entry name" value="lysidine_TilS_N"/>
    <property type="match status" value="1"/>
</dbReference>
<organism evidence="10 11">
    <name type="scientific">Idiomarina seosinensis</name>
    <dbReference type="NCBI Taxonomy" id="281739"/>
    <lineage>
        <taxon>Bacteria</taxon>
        <taxon>Pseudomonadati</taxon>
        <taxon>Pseudomonadota</taxon>
        <taxon>Gammaproteobacteria</taxon>
        <taxon>Alteromonadales</taxon>
        <taxon>Idiomarinaceae</taxon>
        <taxon>Idiomarina</taxon>
    </lineage>
</organism>
<dbReference type="InterPro" id="IPR012795">
    <property type="entry name" value="tRNA_Ile_lys_synt_N"/>
</dbReference>
<dbReference type="SUPFAM" id="SSF52402">
    <property type="entry name" value="Adenine nucleotide alpha hydrolases-like"/>
    <property type="match status" value="1"/>
</dbReference>
<dbReference type="SUPFAM" id="SSF82829">
    <property type="entry name" value="MesJ substrate recognition domain-like"/>
    <property type="match status" value="1"/>
</dbReference>
<reference evidence="10 11" key="1">
    <citation type="journal article" date="2011" name="Front. Microbiol.">
        <title>Genomic signatures of strain selection and enhancement in Bacillus atrophaeus var. globigii, a historical biowarfare simulant.</title>
        <authorList>
            <person name="Gibbons H.S."/>
            <person name="Broomall S.M."/>
            <person name="McNew L.A."/>
            <person name="Daligault H."/>
            <person name="Chapman C."/>
            <person name="Bruce D."/>
            <person name="Karavis M."/>
            <person name="Krepps M."/>
            <person name="McGregor P.A."/>
            <person name="Hong C."/>
            <person name="Park K.H."/>
            <person name="Akmal A."/>
            <person name="Feldman A."/>
            <person name="Lin J.S."/>
            <person name="Chang W.E."/>
            <person name="Higgs B.W."/>
            <person name="Demirev P."/>
            <person name="Lindquist J."/>
            <person name="Liem A."/>
            <person name="Fochler E."/>
            <person name="Read T.D."/>
            <person name="Tapia R."/>
            <person name="Johnson S."/>
            <person name="Bishop-Lilly K.A."/>
            <person name="Detter C."/>
            <person name="Han C."/>
            <person name="Sozhamannan S."/>
            <person name="Rosenzweig C.N."/>
            <person name="Skowronski E.W."/>
        </authorList>
    </citation>
    <scope>NUCLEOTIDE SEQUENCE [LARGE SCALE GENOMIC DNA]</scope>
    <source>
        <strain evidence="10 11">CL-SP19</strain>
    </source>
</reference>
<evidence type="ECO:0000256" key="8">
    <source>
        <dbReference type="HAMAP-Rule" id="MF_01161"/>
    </source>
</evidence>
<dbReference type="CDD" id="cd01992">
    <property type="entry name" value="TilS_N"/>
    <property type="match status" value="1"/>
</dbReference>
<dbReference type="SUPFAM" id="SSF56037">
    <property type="entry name" value="PheT/TilS domain"/>
    <property type="match status" value="1"/>
</dbReference>
<dbReference type="OrthoDB" id="9807403at2"/>
<dbReference type="HAMAP" id="MF_01161">
    <property type="entry name" value="tRNA_Ile_lys_synt"/>
    <property type="match status" value="1"/>
</dbReference>
<dbReference type="Proteomes" id="UP000287908">
    <property type="component" value="Unassembled WGS sequence"/>
</dbReference>
<sequence>MSDSLYQRFKEVLKRLSLAPNQQIVIALGGGADSQTLLDCTMRFRQDNPTYRYLAVHLDHSFHPDSAVWSSSIENAVKKYSVDTIFEPLTVKVEPRQSKEAAGRERRYQRLYELSDDDAVILLGQHRNDQIETFLLQLNRGSGPKGLSAMAEVHGWHQQRRLVRPLLTVSKTEIYQYAKQHQLHWIEDDTNYDTRIERNFLRHNVIPLLEQRWPQFGDSVLRSANLCAEQQQVLEQLIDDKLKQQLITHRLLGLGLPVDALRNNDDAMQRALIRRWIERTSDGVVSLPSYQQLEQIRQQAIAARADTKMQVQCAEYTVHCYQMALWVSAVVSLQISDSVRVNEPGYVQLPSPWGCLLVTQSLLSLGPVAILANKPVGKFAHPRRKGRKTLNDWLKQAQVPSWLRQSAPLLQVGDEWLWNPLVGWLCNTGEPKIEAAQLEQSEPTWLSAAD</sequence>
<dbReference type="GO" id="GO:0005737">
    <property type="term" value="C:cytoplasm"/>
    <property type="evidence" value="ECO:0007669"/>
    <property type="project" value="UniProtKB-SubCell"/>
</dbReference>
<comment type="catalytic activity">
    <reaction evidence="7 8">
        <text>cytidine(34) in tRNA(Ile2) + L-lysine + ATP = lysidine(34) in tRNA(Ile2) + AMP + diphosphate + H(+)</text>
        <dbReference type="Rhea" id="RHEA:43744"/>
        <dbReference type="Rhea" id="RHEA-COMP:10625"/>
        <dbReference type="Rhea" id="RHEA-COMP:10670"/>
        <dbReference type="ChEBI" id="CHEBI:15378"/>
        <dbReference type="ChEBI" id="CHEBI:30616"/>
        <dbReference type="ChEBI" id="CHEBI:32551"/>
        <dbReference type="ChEBI" id="CHEBI:33019"/>
        <dbReference type="ChEBI" id="CHEBI:82748"/>
        <dbReference type="ChEBI" id="CHEBI:83665"/>
        <dbReference type="ChEBI" id="CHEBI:456215"/>
        <dbReference type="EC" id="6.3.4.19"/>
    </reaction>
</comment>
<keyword evidence="3 8" id="KW-0436">Ligase</keyword>
<evidence type="ECO:0000256" key="5">
    <source>
        <dbReference type="ARBA" id="ARBA00022741"/>
    </source>
</evidence>
<keyword evidence="2 8" id="KW-0963">Cytoplasm</keyword>
<dbReference type="InterPro" id="IPR012094">
    <property type="entry name" value="tRNA_Ile_lys_synt"/>
</dbReference>
<keyword evidence="4 8" id="KW-0819">tRNA processing</keyword>
<protein>
    <recommendedName>
        <fullName evidence="8">tRNA(Ile)-lysidine synthase</fullName>
        <ecNumber evidence="8">6.3.4.19</ecNumber>
    </recommendedName>
    <alternativeName>
        <fullName evidence="8">tRNA(Ile)-2-lysyl-cytidine synthase</fullName>
    </alternativeName>
    <alternativeName>
        <fullName evidence="8">tRNA(Ile)-lysidine synthetase</fullName>
    </alternativeName>
</protein>
<evidence type="ECO:0000256" key="6">
    <source>
        <dbReference type="ARBA" id="ARBA00022840"/>
    </source>
</evidence>
<gene>
    <name evidence="8 10" type="primary">tilS</name>
    <name evidence="10" type="ORF">CWI81_05375</name>
</gene>
<comment type="subcellular location">
    <subcellularLocation>
        <location evidence="1 8">Cytoplasm</location>
    </subcellularLocation>
</comment>
<dbReference type="GO" id="GO:0006400">
    <property type="term" value="P:tRNA modification"/>
    <property type="evidence" value="ECO:0007669"/>
    <property type="project" value="UniProtKB-UniRule"/>
</dbReference>
<accession>A0A432ZL10</accession>
<comment type="caution">
    <text evidence="10">The sequence shown here is derived from an EMBL/GenBank/DDBJ whole genome shotgun (WGS) entry which is preliminary data.</text>
</comment>
<proteinExistence type="inferred from homology"/>
<keyword evidence="6" id="KW-0067">ATP-binding</keyword>
<dbReference type="Pfam" id="PF11734">
    <property type="entry name" value="TilS_C"/>
    <property type="match status" value="1"/>
</dbReference>
<dbReference type="GO" id="GO:0005524">
    <property type="term" value="F:ATP binding"/>
    <property type="evidence" value="ECO:0007669"/>
    <property type="project" value="UniProtKB-KW"/>
</dbReference>
<evidence type="ECO:0000256" key="7">
    <source>
        <dbReference type="ARBA" id="ARBA00048539"/>
    </source>
</evidence>
<dbReference type="Gene3D" id="1.20.59.20">
    <property type="match status" value="1"/>
</dbReference>
<dbReference type="RefSeq" id="WP_126784245.1">
    <property type="nucleotide sequence ID" value="NZ_PIQF01000001.1"/>
</dbReference>
<dbReference type="Gene3D" id="3.40.50.620">
    <property type="entry name" value="HUPs"/>
    <property type="match status" value="1"/>
</dbReference>
<evidence type="ECO:0000256" key="2">
    <source>
        <dbReference type="ARBA" id="ARBA00022490"/>
    </source>
</evidence>
<dbReference type="GO" id="GO:0032267">
    <property type="term" value="F:tRNA(Ile)-lysidine synthase activity"/>
    <property type="evidence" value="ECO:0007669"/>
    <property type="project" value="UniProtKB-EC"/>
</dbReference>
<dbReference type="InterPro" id="IPR011063">
    <property type="entry name" value="TilS/TtcA_N"/>
</dbReference>
<keyword evidence="11" id="KW-1185">Reference proteome</keyword>